<feature type="domain" description="L-arabinose isomerase central" evidence="7">
    <location>
        <begin position="106"/>
        <end position="217"/>
    </location>
</feature>
<dbReference type="InterPro" id="IPR009015">
    <property type="entry name" value="Fucose_isomerase_N/cen_sf"/>
</dbReference>
<sequence>HEDRSYDYTKADTTVYLHHEGVCCVPEYAGALVNMGKQFEVRTGYLEDPRLRRELEADFTGAAAAKFFRNMNVGLIGELYTNMSDMPVDENRLMRATGRLLIRPEIEEIENAFHRVKEEQLEDMYGQFRVMYDVDKTVTNEHMKFSAQAAVAYDEIIVKHDISAFGFYWWGEKELVTQLRAQAGLAVSRLAALGRPGVTEGDVKSAMAMKILDLMGGGGMFVEFFSIDYDEDFILMGHDGPGNINMAKGRPRLQHLEVHHGKSGHGLGIDFDMEEGPVTLLNLTQFDAGDTFKLIYSVGEIIPGTTLSIGNPNCRVRVEKPIHEFINEWCKQGPSHHIALGYGDLSAHLEIFAEAMKFRAVRI</sequence>
<dbReference type="InterPro" id="IPR003762">
    <property type="entry name" value="Lara_isomerase"/>
</dbReference>
<feature type="domain" description="L-arabinose isomerase C-terminal" evidence="6">
    <location>
        <begin position="220"/>
        <end position="356"/>
    </location>
</feature>
<evidence type="ECO:0000256" key="5">
    <source>
        <dbReference type="ARBA" id="ARBA00023277"/>
    </source>
</evidence>
<name>A0A0F9IBQ7_9ZZZZ</name>
<keyword evidence="3" id="KW-0464">Manganese</keyword>
<dbReference type="EMBL" id="LAZR01021600">
    <property type="protein sequence ID" value="KKL84797.1"/>
    <property type="molecule type" value="Genomic_DNA"/>
</dbReference>
<dbReference type="GO" id="GO:0005829">
    <property type="term" value="C:cytosol"/>
    <property type="evidence" value="ECO:0007669"/>
    <property type="project" value="TreeGrafter"/>
</dbReference>
<protein>
    <submittedName>
        <fullName evidence="8">Uncharacterized protein</fullName>
    </submittedName>
</protein>
<evidence type="ECO:0000259" key="6">
    <source>
        <dbReference type="Pfam" id="PF11762"/>
    </source>
</evidence>
<dbReference type="GO" id="GO:0008733">
    <property type="term" value="F:L-arabinose isomerase activity"/>
    <property type="evidence" value="ECO:0007669"/>
    <property type="project" value="InterPro"/>
</dbReference>
<dbReference type="GO" id="GO:0046872">
    <property type="term" value="F:metal ion binding"/>
    <property type="evidence" value="ECO:0007669"/>
    <property type="project" value="UniProtKB-KW"/>
</dbReference>
<evidence type="ECO:0000256" key="4">
    <source>
        <dbReference type="ARBA" id="ARBA00023235"/>
    </source>
</evidence>
<accession>A0A0F9IBQ7</accession>
<evidence type="ECO:0000259" key="7">
    <source>
        <dbReference type="Pfam" id="PF24856"/>
    </source>
</evidence>
<dbReference type="InterPro" id="IPR004216">
    <property type="entry name" value="Fuc/Ara_isomerase_C"/>
</dbReference>
<dbReference type="PANTHER" id="PTHR38464:SF1">
    <property type="entry name" value="L-ARABINOSE ISOMERASE"/>
    <property type="match status" value="1"/>
</dbReference>
<gene>
    <name evidence="8" type="ORF">LCGC14_1961130</name>
</gene>
<dbReference type="InterPro" id="IPR055390">
    <property type="entry name" value="AraA_central"/>
</dbReference>
<dbReference type="GO" id="GO:0019569">
    <property type="term" value="P:L-arabinose catabolic process to D-xylulose 5-phosphate"/>
    <property type="evidence" value="ECO:0007669"/>
    <property type="project" value="TreeGrafter"/>
</dbReference>
<dbReference type="SUPFAM" id="SSF50443">
    <property type="entry name" value="FucI/AraA C-terminal domain-like"/>
    <property type="match status" value="1"/>
</dbReference>
<evidence type="ECO:0000256" key="3">
    <source>
        <dbReference type="ARBA" id="ARBA00023211"/>
    </source>
</evidence>
<keyword evidence="5" id="KW-0119">Carbohydrate metabolism</keyword>
<evidence type="ECO:0000313" key="8">
    <source>
        <dbReference type="EMBL" id="KKL84797.1"/>
    </source>
</evidence>
<dbReference type="SUPFAM" id="SSF53743">
    <property type="entry name" value="FucI/AraA N-terminal and middle domains"/>
    <property type="match status" value="1"/>
</dbReference>
<dbReference type="Pfam" id="PF24856">
    <property type="entry name" value="AraA_central"/>
    <property type="match status" value="1"/>
</dbReference>
<dbReference type="PANTHER" id="PTHR38464">
    <property type="entry name" value="L-ARABINOSE ISOMERASE"/>
    <property type="match status" value="1"/>
</dbReference>
<keyword evidence="2" id="KW-0054">Arabinose catabolism</keyword>
<proteinExistence type="predicted"/>
<evidence type="ECO:0000256" key="1">
    <source>
        <dbReference type="ARBA" id="ARBA00022723"/>
    </source>
</evidence>
<evidence type="ECO:0000256" key="2">
    <source>
        <dbReference type="ARBA" id="ARBA00022935"/>
    </source>
</evidence>
<comment type="caution">
    <text evidence="8">The sequence shown here is derived from an EMBL/GenBank/DDBJ whole genome shotgun (WGS) entry which is preliminary data.</text>
</comment>
<keyword evidence="1" id="KW-0479">Metal-binding</keyword>
<organism evidence="8">
    <name type="scientific">marine sediment metagenome</name>
    <dbReference type="NCBI Taxonomy" id="412755"/>
    <lineage>
        <taxon>unclassified sequences</taxon>
        <taxon>metagenomes</taxon>
        <taxon>ecological metagenomes</taxon>
    </lineage>
</organism>
<dbReference type="Pfam" id="PF11762">
    <property type="entry name" value="Arabinose_Iso_C"/>
    <property type="match status" value="1"/>
</dbReference>
<keyword evidence="4" id="KW-0413">Isomerase</keyword>
<reference evidence="8" key="1">
    <citation type="journal article" date="2015" name="Nature">
        <title>Complex archaea that bridge the gap between prokaryotes and eukaryotes.</title>
        <authorList>
            <person name="Spang A."/>
            <person name="Saw J.H."/>
            <person name="Jorgensen S.L."/>
            <person name="Zaremba-Niedzwiedzka K."/>
            <person name="Martijn J."/>
            <person name="Lind A.E."/>
            <person name="van Eijk R."/>
            <person name="Schleper C."/>
            <person name="Guy L."/>
            <person name="Ettema T.J."/>
        </authorList>
    </citation>
    <scope>NUCLEOTIDE SEQUENCE</scope>
</reference>
<dbReference type="InterPro" id="IPR024664">
    <property type="entry name" value="Ara_Isoase_C"/>
</dbReference>
<dbReference type="AlphaFoldDB" id="A0A0F9IBQ7"/>
<feature type="non-terminal residue" evidence="8">
    <location>
        <position position="1"/>
    </location>
</feature>